<name>A0A2W2EBR6_9ACTN</name>
<evidence type="ECO:0000313" key="3">
    <source>
        <dbReference type="Proteomes" id="UP000249304"/>
    </source>
</evidence>
<keyword evidence="3" id="KW-1185">Reference proteome</keyword>
<evidence type="ECO:0000313" key="2">
    <source>
        <dbReference type="EMBL" id="PZG19911.1"/>
    </source>
</evidence>
<proteinExistence type="predicted"/>
<dbReference type="Proteomes" id="UP000249304">
    <property type="component" value="Unassembled WGS sequence"/>
</dbReference>
<dbReference type="RefSeq" id="WP_111178775.1">
    <property type="nucleotide sequence ID" value="NZ_POUD01000032.1"/>
</dbReference>
<protein>
    <submittedName>
        <fullName evidence="2">Uncharacterized protein</fullName>
    </submittedName>
</protein>
<sequence length="268" mass="28271">MTDDHAADHPAGRPHLIATAAELAALAAAVEPDAPVFIGDAQIEPGSNPADHTAWAIVARRELTLANQAGQVAGPGEQVSAPDEQGQHHLLVTPVLTLTERRLATPGVVGPLAHAADPGVRRADAYHDRDGQDLTRYLMELLDAVEGLRSEAEHYARDQDQQFHPLARVQLAAVSVHLQQAREAVDRATAYGVACELVRGDHLGGGGAGPCDAEHLYEALVWLPDEGYDELACPPHAAAAVRVIPGATSRPNPNARYGDNPSAGDPHP</sequence>
<accession>A0A2W2EBR6</accession>
<dbReference type="EMBL" id="POUD01000032">
    <property type="protein sequence ID" value="PZG19911.1"/>
    <property type="molecule type" value="Genomic_DNA"/>
</dbReference>
<dbReference type="AlphaFoldDB" id="A0A2W2EBR6"/>
<evidence type="ECO:0000256" key="1">
    <source>
        <dbReference type="SAM" id="MobiDB-lite"/>
    </source>
</evidence>
<comment type="caution">
    <text evidence="2">The sequence shown here is derived from an EMBL/GenBank/DDBJ whole genome shotgun (WGS) entry which is preliminary data.</text>
</comment>
<organism evidence="2 3">
    <name type="scientific">Nonomuraea aridisoli</name>
    <dbReference type="NCBI Taxonomy" id="2070368"/>
    <lineage>
        <taxon>Bacteria</taxon>
        <taxon>Bacillati</taxon>
        <taxon>Actinomycetota</taxon>
        <taxon>Actinomycetes</taxon>
        <taxon>Streptosporangiales</taxon>
        <taxon>Streptosporangiaceae</taxon>
        <taxon>Nonomuraea</taxon>
    </lineage>
</organism>
<reference evidence="2 3" key="1">
    <citation type="submission" date="2018-01" db="EMBL/GenBank/DDBJ databases">
        <title>Draft genome sequence of Nonomuraea sp. KC333.</title>
        <authorList>
            <person name="Sahin N."/>
            <person name="Saygin H."/>
            <person name="Ay H."/>
        </authorList>
    </citation>
    <scope>NUCLEOTIDE SEQUENCE [LARGE SCALE GENOMIC DNA]</scope>
    <source>
        <strain evidence="2 3">KC333</strain>
    </source>
</reference>
<dbReference type="OrthoDB" id="9821252at2"/>
<feature type="region of interest" description="Disordered" evidence="1">
    <location>
        <begin position="247"/>
        <end position="268"/>
    </location>
</feature>
<gene>
    <name evidence="2" type="ORF">C1J01_10750</name>
</gene>